<dbReference type="EMBL" id="LXQA011454333">
    <property type="protein sequence ID" value="MCI97803.1"/>
    <property type="molecule type" value="Genomic_DNA"/>
</dbReference>
<reference evidence="1 2" key="1">
    <citation type="journal article" date="2018" name="Front. Plant Sci.">
        <title>Red Clover (Trifolium pratense) and Zigzag Clover (T. medium) - A Picture of Genomic Similarities and Differences.</title>
        <authorList>
            <person name="Dluhosova J."/>
            <person name="Istvanek J."/>
            <person name="Nedelnik J."/>
            <person name="Repkova J."/>
        </authorList>
    </citation>
    <scope>NUCLEOTIDE SEQUENCE [LARGE SCALE GENOMIC DNA]</scope>
    <source>
        <strain evidence="2">cv. 10/8</strain>
        <tissue evidence="1">Leaf</tissue>
    </source>
</reference>
<name>A0A392WDI4_9FABA</name>
<dbReference type="AlphaFoldDB" id="A0A392WDI4"/>
<sequence length="25" mass="2660">MRIAIVSKVSSISLPMLALPSMITT</sequence>
<evidence type="ECO:0000313" key="1">
    <source>
        <dbReference type="EMBL" id="MCI97803.1"/>
    </source>
</evidence>
<organism evidence="1 2">
    <name type="scientific">Trifolium medium</name>
    <dbReference type="NCBI Taxonomy" id="97028"/>
    <lineage>
        <taxon>Eukaryota</taxon>
        <taxon>Viridiplantae</taxon>
        <taxon>Streptophyta</taxon>
        <taxon>Embryophyta</taxon>
        <taxon>Tracheophyta</taxon>
        <taxon>Spermatophyta</taxon>
        <taxon>Magnoliopsida</taxon>
        <taxon>eudicotyledons</taxon>
        <taxon>Gunneridae</taxon>
        <taxon>Pentapetalae</taxon>
        <taxon>rosids</taxon>
        <taxon>fabids</taxon>
        <taxon>Fabales</taxon>
        <taxon>Fabaceae</taxon>
        <taxon>Papilionoideae</taxon>
        <taxon>50 kb inversion clade</taxon>
        <taxon>NPAAA clade</taxon>
        <taxon>Hologalegina</taxon>
        <taxon>IRL clade</taxon>
        <taxon>Trifolieae</taxon>
        <taxon>Trifolium</taxon>
    </lineage>
</organism>
<evidence type="ECO:0000313" key="2">
    <source>
        <dbReference type="Proteomes" id="UP000265520"/>
    </source>
</evidence>
<accession>A0A392WDI4</accession>
<feature type="non-terminal residue" evidence="1">
    <location>
        <position position="25"/>
    </location>
</feature>
<dbReference type="Proteomes" id="UP000265520">
    <property type="component" value="Unassembled WGS sequence"/>
</dbReference>
<comment type="caution">
    <text evidence="1">The sequence shown here is derived from an EMBL/GenBank/DDBJ whole genome shotgun (WGS) entry which is preliminary data.</text>
</comment>
<keyword evidence="2" id="KW-1185">Reference proteome</keyword>
<protein>
    <submittedName>
        <fullName evidence="1">Uncharacterized protein</fullName>
    </submittedName>
</protein>
<proteinExistence type="predicted"/>